<dbReference type="Proteomes" id="UP000036851">
    <property type="component" value="Unassembled WGS sequence"/>
</dbReference>
<evidence type="ECO:0000313" key="3">
    <source>
        <dbReference type="EMBL" id="KOC91161.1"/>
    </source>
</evidence>
<dbReference type="InterPro" id="IPR045523">
    <property type="entry name" value="GASH"/>
</dbReference>
<keyword evidence="5" id="KW-1185">Reference proteome</keyword>
<dbReference type="Pfam" id="PF19994">
    <property type="entry name" value="GASH"/>
    <property type="match status" value="2"/>
</dbReference>
<evidence type="ECO:0000313" key="2">
    <source>
        <dbReference type="EMBL" id="KOC89106.1"/>
    </source>
</evidence>
<feature type="domain" description="GTPase-associated system helical" evidence="1">
    <location>
        <begin position="1"/>
        <end position="155"/>
    </location>
</feature>
<organism evidence="2 4">
    <name type="scientific">Winslowiella iniecta</name>
    <dbReference type="NCBI Taxonomy" id="1560201"/>
    <lineage>
        <taxon>Bacteria</taxon>
        <taxon>Pseudomonadati</taxon>
        <taxon>Pseudomonadota</taxon>
        <taxon>Gammaproteobacteria</taxon>
        <taxon>Enterobacterales</taxon>
        <taxon>Erwiniaceae</taxon>
        <taxon>Winslowiella</taxon>
    </lineage>
</organism>
<dbReference type="AlphaFoldDB" id="A0A0L7T1J7"/>
<dbReference type="RefSeq" id="WP_052898526.1">
    <property type="nucleotide sequence ID" value="NZ_JRXE01000007.1"/>
</dbReference>
<reference evidence="4 5" key="1">
    <citation type="journal article" date="2015" name="Int. J. Syst. Evol. Microbiol.">
        <title>Erwinia iniecta sp. nov., isolated from Russian wheat aphids (Diuraphis noxia).</title>
        <authorList>
            <person name="Campillo T."/>
            <person name="Luna E."/>
            <person name="Portier P."/>
            <person name="Fischer-Le Saux M."/>
            <person name="Lapitan N."/>
            <person name="Tisserat N.A."/>
            <person name="Leach J.E."/>
        </authorList>
    </citation>
    <scope>NUCLEOTIDE SEQUENCE [LARGE SCALE GENOMIC DNA]</scope>
    <source>
        <strain evidence="3 5">B120</strain>
        <strain evidence="2 4">B149</strain>
    </source>
</reference>
<dbReference type="PATRIC" id="fig|1560201.3.peg.1298"/>
<sequence length="342" mass="38095">MNNLSVHMRICAANVSDSDVDSRQAAVSTLATSWKKEKGLLNIVSTVVDIAQSLGGDGFPSLALGEKVQKAIQKKSSSYLYEERPLDVSVCAGMAALSVINNAPSTNVWTIQDVYATALWSALSFQPVLEAERRENLRQEILKAAFRRSITSANLARERRNVPDPLGLEITINESNEVDSNFNAAIASTIESLRHNATLDREELDFLWWAQLARSRLLKRQLSSISEPTRIVASGIEGAEILRRLPCDVHREIVLRTLDDNPELSLEELLLEIAEDREQLCSVLTDSYIIDYPTIFPLLNSICTNNISMPGAYVKRPVSEWGERALLEASFVRMMRHGVSKI</sequence>
<feature type="domain" description="GTPase-associated system helical" evidence="1">
    <location>
        <begin position="159"/>
        <end position="333"/>
    </location>
</feature>
<protein>
    <submittedName>
        <fullName evidence="2">Membrane protein</fullName>
    </submittedName>
</protein>
<dbReference type="OrthoDB" id="6637879at2"/>
<evidence type="ECO:0000313" key="4">
    <source>
        <dbReference type="Proteomes" id="UP000036851"/>
    </source>
</evidence>
<gene>
    <name evidence="3" type="ORF">NG42_06090</name>
    <name evidence="2" type="ORF">NG43_19195</name>
</gene>
<name>A0A0L7T1J7_9GAMM</name>
<comment type="caution">
    <text evidence="2">The sequence shown here is derived from an EMBL/GenBank/DDBJ whole genome shotgun (WGS) entry which is preliminary data.</text>
</comment>
<accession>A0A0L7T1J7</accession>
<evidence type="ECO:0000313" key="5">
    <source>
        <dbReference type="Proteomes" id="UP000037088"/>
    </source>
</evidence>
<dbReference type="STRING" id="1560201.NG42_06090"/>
<evidence type="ECO:0000259" key="1">
    <source>
        <dbReference type="Pfam" id="PF19994"/>
    </source>
</evidence>
<proteinExistence type="predicted"/>
<dbReference type="Proteomes" id="UP000037088">
    <property type="component" value="Unassembled WGS sequence"/>
</dbReference>
<dbReference type="EMBL" id="JRXE01000007">
    <property type="protein sequence ID" value="KOC91161.1"/>
    <property type="molecule type" value="Genomic_DNA"/>
</dbReference>
<dbReference type="EMBL" id="JRXF01000039">
    <property type="protein sequence ID" value="KOC89106.1"/>
    <property type="molecule type" value="Genomic_DNA"/>
</dbReference>